<proteinExistence type="predicted"/>
<comment type="caution">
    <text evidence="1">The sequence shown here is derived from an EMBL/GenBank/DDBJ whole genome shotgun (WGS) entry which is preliminary data.</text>
</comment>
<evidence type="ECO:0008006" key="3">
    <source>
        <dbReference type="Google" id="ProtNLM"/>
    </source>
</evidence>
<gene>
    <name evidence="1" type="ORF">ACERK3_11360</name>
</gene>
<reference evidence="1 2" key="1">
    <citation type="submission" date="2024-08" db="EMBL/GenBank/DDBJ databases">
        <title>Whole-genome sequencing of halo(alkali)philic microorganisms from hypersaline lakes.</title>
        <authorList>
            <person name="Sorokin D.Y."/>
            <person name="Merkel A.Y."/>
            <person name="Messina E."/>
            <person name="Yakimov M."/>
        </authorList>
    </citation>
    <scope>NUCLEOTIDE SEQUENCE [LARGE SCALE GENOMIC DNA]</scope>
    <source>
        <strain evidence="1 2">AB-hyl4</strain>
    </source>
</reference>
<keyword evidence="2" id="KW-1185">Reference proteome</keyword>
<evidence type="ECO:0000313" key="2">
    <source>
        <dbReference type="Proteomes" id="UP001575105"/>
    </source>
</evidence>
<accession>A0ABV4U5L5</accession>
<evidence type="ECO:0000313" key="1">
    <source>
        <dbReference type="EMBL" id="MFA9478890.1"/>
    </source>
</evidence>
<dbReference type="RefSeq" id="WP_425345810.1">
    <property type="nucleotide sequence ID" value="NZ_JBGUBD010000006.1"/>
</dbReference>
<dbReference type="Proteomes" id="UP001575105">
    <property type="component" value="Unassembled WGS sequence"/>
</dbReference>
<sequence>MRILALDLGKTKSVACVYEGTGDEAVYRSVRTGPASLHELVVELEPDRVVFEICPVAGWLADLVGALAIELPVVNVAHDAWRWRNVRAKSDRLDALKLGSSRRWPVGCWWSAGRCCATAATGEIPSPWKQRPDVMRWQGIRGVNSRY</sequence>
<dbReference type="EMBL" id="JBGUBD010000006">
    <property type="protein sequence ID" value="MFA9478890.1"/>
    <property type="molecule type" value="Genomic_DNA"/>
</dbReference>
<protein>
    <recommendedName>
        <fullName evidence="3">Transposase</fullName>
    </recommendedName>
</protein>
<organism evidence="1 2">
    <name type="scientific">Natronomicrosphaera hydrolytica</name>
    <dbReference type="NCBI Taxonomy" id="3242702"/>
    <lineage>
        <taxon>Bacteria</taxon>
        <taxon>Pseudomonadati</taxon>
        <taxon>Planctomycetota</taxon>
        <taxon>Phycisphaerae</taxon>
        <taxon>Phycisphaerales</taxon>
        <taxon>Phycisphaeraceae</taxon>
        <taxon>Natronomicrosphaera</taxon>
    </lineage>
</organism>
<name>A0ABV4U5L5_9BACT</name>